<name>A0A9D3W2F6_9ROSI</name>
<accession>A0A9D3W2F6</accession>
<evidence type="ECO:0000313" key="1">
    <source>
        <dbReference type="EMBL" id="KAH1107497.1"/>
    </source>
</evidence>
<reference evidence="1 2" key="1">
    <citation type="journal article" date="2021" name="Plant Biotechnol. J.">
        <title>Multi-omics assisted identification of the key and species-specific regulatory components of drought-tolerant mechanisms in Gossypium stocksii.</title>
        <authorList>
            <person name="Yu D."/>
            <person name="Ke L."/>
            <person name="Zhang D."/>
            <person name="Wu Y."/>
            <person name="Sun Y."/>
            <person name="Mei J."/>
            <person name="Sun J."/>
            <person name="Sun Y."/>
        </authorList>
    </citation>
    <scope>NUCLEOTIDE SEQUENCE [LARGE SCALE GENOMIC DNA]</scope>
    <source>
        <strain evidence="2">cv. E1</strain>
        <tissue evidence="1">Leaf</tissue>
    </source>
</reference>
<dbReference type="EMBL" id="JAIQCV010000004">
    <property type="protein sequence ID" value="KAH1107497.1"/>
    <property type="molecule type" value="Genomic_DNA"/>
</dbReference>
<organism evidence="1 2">
    <name type="scientific">Gossypium stocksii</name>
    <dbReference type="NCBI Taxonomy" id="47602"/>
    <lineage>
        <taxon>Eukaryota</taxon>
        <taxon>Viridiplantae</taxon>
        <taxon>Streptophyta</taxon>
        <taxon>Embryophyta</taxon>
        <taxon>Tracheophyta</taxon>
        <taxon>Spermatophyta</taxon>
        <taxon>Magnoliopsida</taxon>
        <taxon>eudicotyledons</taxon>
        <taxon>Gunneridae</taxon>
        <taxon>Pentapetalae</taxon>
        <taxon>rosids</taxon>
        <taxon>malvids</taxon>
        <taxon>Malvales</taxon>
        <taxon>Malvaceae</taxon>
        <taxon>Malvoideae</taxon>
        <taxon>Gossypium</taxon>
    </lineage>
</organism>
<evidence type="ECO:0000313" key="2">
    <source>
        <dbReference type="Proteomes" id="UP000828251"/>
    </source>
</evidence>
<comment type="caution">
    <text evidence="1">The sequence shown here is derived from an EMBL/GenBank/DDBJ whole genome shotgun (WGS) entry which is preliminary data.</text>
</comment>
<gene>
    <name evidence="1" type="ORF">J1N35_011265</name>
</gene>
<dbReference type="Proteomes" id="UP000828251">
    <property type="component" value="Unassembled WGS sequence"/>
</dbReference>
<proteinExistence type="predicted"/>
<keyword evidence="2" id="KW-1185">Reference proteome</keyword>
<dbReference type="AlphaFoldDB" id="A0A9D3W2F6"/>
<protein>
    <submittedName>
        <fullName evidence="1">Uncharacterized protein</fullName>
    </submittedName>
</protein>
<sequence length="55" mass="6201">MCERVGGNGADDLDSGSLFFELYAEFSRPDQDPRTLTFAYVRDARTEEHADSPMI</sequence>